<keyword evidence="1" id="KW-0472">Membrane</keyword>
<keyword evidence="1" id="KW-1133">Transmembrane helix</keyword>
<reference evidence="2" key="2">
    <citation type="submission" date="2023-05" db="EMBL/GenBank/DDBJ databases">
        <authorList>
            <consortium name="Lawrence Berkeley National Laboratory"/>
            <person name="Steindorff A."/>
            <person name="Hensen N."/>
            <person name="Bonometti L."/>
            <person name="Westerberg I."/>
            <person name="Brannstrom I.O."/>
            <person name="Guillou S."/>
            <person name="Cros-Aarteil S."/>
            <person name="Calhoun S."/>
            <person name="Haridas S."/>
            <person name="Kuo A."/>
            <person name="Mondo S."/>
            <person name="Pangilinan J."/>
            <person name="Riley R."/>
            <person name="Labutti K."/>
            <person name="Andreopoulos B."/>
            <person name="Lipzen A."/>
            <person name="Chen C."/>
            <person name="Yanf M."/>
            <person name="Daum C."/>
            <person name="Ng V."/>
            <person name="Clum A."/>
            <person name="Ohm R."/>
            <person name="Martin F."/>
            <person name="Silar P."/>
            <person name="Natvig D."/>
            <person name="Lalanne C."/>
            <person name="Gautier V."/>
            <person name="Ament-Velasquez S.L."/>
            <person name="Kruys A."/>
            <person name="Hutchinson M.I."/>
            <person name="Powell A.J."/>
            <person name="Barry K."/>
            <person name="Miller A.N."/>
            <person name="Grigoriev I.V."/>
            <person name="Debuchy R."/>
            <person name="Gladieux P."/>
            <person name="Thoren M.H."/>
            <person name="Johannesson H."/>
        </authorList>
    </citation>
    <scope>NUCLEOTIDE SEQUENCE</scope>
    <source>
        <strain evidence="2">PSN293</strain>
    </source>
</reference>
<protein>
    <recommendedName>
        <fullName evidence="4">MARVEL domain-containing protein</fullName>
    </recommendedName>
</protein>
<dbReference type="AlphaFoldDB" id="A0AAN7B2P4"/>
<sequence>MDTGKRAGQRVHRSLLGLHNALILSSSAILTGLLSHFIHRAHQLGYSSRGLGVHIIYQEVIAVLTLFLYLFATFLPALRSYRGYLLPLDLALSYLWLTSLIFSSRDYSGGRCSYGPPYFGHCGLKHAIQAFWILGFCMLLFNILTEAMMWAGHKASNRSALDKGNGVDGNGVHV</sequence>
<keyword evidence="1" id="KW-0812">Transmembrane</keyword>
<gene>
    <name evidence="2" type="ORF">QBC37DRAFT_297402</name>
</gene>
<reference evidence="2" key="1">
    <citation type="journal article" date="2023" name="Mol. Phylogenet. Evol.">
        <title>Genome-scale phylogeny and comparative genomics of the fungal order Sordariales.</title>
        <authorList>
            <person name="Hensen N."/>
            <person name="Bonometti L."/>
            <person name="Westerberg I."/>
            <person name="Brannstrom I.O."/>
            <person name="Guillou S."/>
            <person name="Cros-Aarteil S."/>
            <person name="Calhoun S."/>
            <person name="Haridas S."/>
            <person name="Kuo A."/>
            <person name="Mondo S."/>
            <person name="Pangilinan J."/>
            <person name="Riley R."/>
            <person name="LaButti K."/>
            <person name="Andreopoulos B."/>
            <person name="Lipzen A."/>
            <person name="Chen C."/>
            <person name="Yan M."/>
            <person name="Daum C."/>
            <person name="Ng V."/>
            <person name="Clum A."/>
            <person name="Steindorff A."/>
            <person name="Ohm R.A."/>
            <person name="Martin F."/>
            <person name="Silar P."/>
            <person name="Natvig D.O."/>
            <person name="Lalanne C."/>
            <person name="Gautier V."/>
            <person name="Ament-Velasquez S.L."/>
            <person name="Kruys A."/>
            <person name="Hutchinson M.I."/>
            <person name="Powell A.J."/>
            <person name="Barry K."/>
            <person name="Miller A.N."/>
            <person name="Grigoriev I.V."/>
            <person name="Debuchy R."/>
            <person name="Gladieux P."/>
            <person name="Hiltunen Thoren M."/>
            <person name="Johannesson H."/>
        </authorList>
    </citation>
    <scope>NUCLEOTIDE SEQUENCE</scope>
    <source>
        <strain evidence="2">PSN293</strain>
    </source>
</reference>
<dbReference type="PANTHER" id="PTHR39608:SF2">
    <property type="entry name" value="MARVEL DOMAIN-CONTAINING PROTEIN"/>
    <property type="match status" value="1"/>
</dbReference>
<feature type="transmembrane region" description="Helical" evidence="1">
    <location>
        <begin position="21"/>
        <end position="39"/>
    </location>
</feature>
<comment type="caution">
    <text evidence="2">The sequence shown here is derived from an EMBL/GenBank/DDBJ whole genome shotgun (WGS) entry which is preliminary data.</text>
</comment>
<feature type="transmembrane region" description="Helical" evidence="1">
    <location>
        <begin position="51"/>
        <end position="72"/>
    </location>
</feature>
<keyword evidence="3" id="KW-1185">Reference proteome</keyword>
<dbReference type="Proteomes" id="UP001301769">
    <property type="component" value="Unassembled WGS sequence"/>
</dbReference>
<evidence type="ECO:0000313" key="2">
    <source>
        <dbReference type="EMBL" id="KAK4208059.1"/>
    </source>
</evidence>
<organism evidence="2 3">
    <name type="scientific">Rhypophila decipiens</name>
    <dbReference type="NCBI Taxonomy" id="261697"/>
    <lineage>
        <taxon>Eukaryota</taxon>
        <taxon>Fungi</taxon>
        <taxon>Dikarya</taxon>
        <taxon>Ascomycota</taxon>
        <taxon>Pezizomycotina</taxon>
        <taxon>Sordariomycetes</taxon>
        <taxon>Sordariomycetidae</taxon>
        <taxon>Sordariales</taxon>
        <taxon>Naviculisporaceae</taxon>
        <taxon>Rhypophila</taxon>
    </lineage>
</organism>
<dbReference type="PANTHER" id="PTHR39608">
    <property type="entry name" value="INTEGRAL MEMBRANE PROTEIN (AFU_ORTHOLOGUE AFUA_5G08640)"/>
    <property type="match status" value="1"/>
</dbReference>
<evidence type="ECO:0000313" key="3">
    <source>
        <dbReference type="Proteomes" id="UP001301769"/>
    </source>
</evidence>
<evidence type="ECO:0008006" key="4">
    <source>
        <dbReference type="Google" id="ProtNLM"/>
    </source>
</evidence>
<dbReference type="EMBL" id="MU858260">
    <property type="protein sequence ID" value="KAK4208059.1"/>
    <property type="molecule type" value="Genomic_DNA"/>
</dbReference>
<accession>A0AAN7B2P4</accession>
<feature type="transmembrane region" description="Helical" evidence="1">
    <location>
        <begin position="84"/>
        <end position="103"/>
    </location>
</feature>
<feature type="transmembrane region" description="Helical" evidence="1">
    <location>
        <begin position="123"/>
        <end position="144"/>
    </location>
</feature>
<proteinExistence type="predicted"/>
<name>A0AAN7B2P4_9PEZI</name>
<evidence type="ECO:0000256" key="1">
    <source>
        <dbReference type="SAM" id="Phobius"/>
    </source>
</evidence>